<dbReference type="InterPro" id="IPR017853">
    <property type="entry name" value="GH"/>
</dbReference>
<dbReference type="SUPFAM" id="SSF51445">
    <property type="entry name" value="(Trans)glycosidases"/>
    <property type="match status" value="1"/>
</dbReference>
<dbReference type="Gene3D" id="2.60.40.10">
    <property type="entry name" value="Immunoglobulins"/>
    <property type="match status" value="1"/>
</dbReference>
<organism evidence="3 4">
    <name type="scientific">Rhodocytophaga aerolata</name>
    <dbReference type="NCBI Taxonomy" id="455078"/>
    <lineage>
        <taxon>Bacteria</taxon>
        <taxon>Pseudomonadati</taxon>
        <taxon>Bacteroidota</taxon>
        <taxon>Cytophagia</taxon>
        <taxon>Cytophagales</taxon>
        <taxon>Rhodocytophagaceae</taxon>
        <taxon>Rhodocytophaga</taxon>
    </lineage>
</organism>
<dbReference type="InterPro" id="IPR013783">
    <property type="entry name" value="Ig-like_fold"/>
</dbReference>
<evidence type="ECO:0000313" key="3">
    <source>
        <dbReference type="EMBL" id="MDO1445711.1"/>
    </source>
</evidence>
<dbReference type="Pfam" id="PF02638">
    <property type="entry name" value="GHL10"/>
    <property type="match status" value="1"/>
</dbReference>
<dbReference type="InterPro" id="IPR052177">
    <property type="entry name" value="Divisome_Glycosyl_Hydrolase"/>
</dbReference>
<dbReference type="InterPro" id="IPR036116">
    <property type="entry name" value="FN3_sf"/>
</dbReference>
<comment type="caution">
    <text evidence="3">The sequence shown here is derived from an EMBL/GenBank/DDBJ whole genome shotgun (WGS) entry which is preliminary data.</text>
</comment>
<dbReference type="Gene3D" id="3.20.20.80">
    <property type="entry name" value="Glycosidases"/>
    <property type="match status" value="1"/>
</dbReference>
<dbReference type="InterPro" id="IPR003790">
    <property type="entry name" value="GHL10"/>
</dbReference>
<proteinExistence type="predicted"/>
<keyword evidence="1" id="KW-0732">Signal</keyword>
<gene>
    <name evidence="3" type="ORF">Q0590_05590</name>
</gene>
<evidence type="ECO:0000256" key="1">
    <source>
        <dbReference type="ARBA" id="ARBA00022729"/>
    </source>
</evidence>
<name>A0ABT8R0U1_9BACT</name>
<accession>A0ABT8R0U1</accession>
<dbReference type="Proteomes" id="UP001168528">
    <property type="component" value="Unassembled WGS sequence"/>
</dbReference>
<dbReference type="EMBL" id="JAUKPO010000002">
    <property type="protein sequence ID" value="MDO1445711.1"/>
    <property type="molecule type" value="Genomic_DNA"/>
</dbReference>
<dbReference type="PANTHER" id="PTHR43405">
    <property type="entry name" value="GLYCOSYL HYDROLASE DIGH"/>
    <property type="match status" value="1"/>
</dbReference>
<dbReference type="RefSeq" id="WP_302036512.1">
    <property type="nucleotide sequence ID" value="NZ_JAUKPO010000002.1"/>
</dbReference>
<dbReference type="SUPFAM" id="SSF49265">
    <property type="entry name" value="Fibronectin type III"/>
    <property type="match status" value="1"/>
</dbReference>
<evidence type="ECO:0000313" key="4">
    <source>
        <dbReference type="Proteomes" id="UP001168528"/>
    </source>
</evidence>
<reference evidence="3" key="1">
    <citation type="submission" date="2023-07" db="EMBL/GenBank/DDBJ databases">
        <title>The genome sequence of Rhodocytophaga aerolata KACC 12507.</title>
        <authorList>
            <person name="Zhang X."/>
        </authorList>
    </citation>
    <scope>NUCLEOTIDE SEQUENCE</scope>
    <source>
        <strain evidence="3">KACC 12507</strain>
    </source>
</reference>
<sequence>MTIRLFLFLLLLPYFPVLLQAQSMPPKREFRGVWIATVANIDWPSRKGLSPVVQQQEFTTILDAHQKNGMNAVVVQIRPVADAFYRSQYEPWSEWLTGKQGQEPNPPYDPLAFMVDESHKRGMEFHAWFNPYRATFDTIASKLSPTHVSLQHPEWLLTYGGKKIFDPGLPQVREYIVHVILDVVRNYDIDAVHFDDYFYPYPVAGDTLRDDSTFVKYANGFTNIDDWRRHNVNLLIKMIYDSIRQAKPHIKFGISPFGVWRNASDDPLGSDTRAGNTSYTHLYADSRAWLQQGILDYIVPQNYFSTGYTVVNYEKLTKWWLQNTYGRHLYMGHGPYKINKNADSTWFHPSEMPRQIRLNRQYPQIQGSVYFSSKSIMGNPNHIADSLQTDFYRYPALLPTMPWRDSLTPLAPEKLQAKRHLGGLTLTWQAPPPATDGDTAYYYVIYRFNRKQELNTEDPRNILAIHRQKTTTFTDATVEPRKKYVYVVSALDRLHNESMGNKQVKKKARRKLIVEK</sequence>
<dbReference type="PANTHER" id="PTHR43405:SF1">
    <property type="entry name" value="GLYCOSYL HYDROLASE DIGH"/>
    <property type="match status" value="1"/>
</dbReference>
<keyword evidence="4" id="KW-1185">Reference proteome</keyword>
<protein>
    <submittedName>
        <fullName evidence="3">Family 10 glycosylhydrolase</fullName>
    </submittedName>
</protein>
<feature type="domain" description="Glycosyl hydrolase-like 10" evidence="2">
    <location>
        <begin position="29"/>
        <end position="346"/>
    </location>
</feature>
<evidence type="ECO:0000259" key="2">
    <source>
        <dbReference type="Pfam" id="PF02638"/>
    </source>
</evidence>